<evidence type="ECO:0000256" key="2">
    <source>
        <dbReference type="RuleBase" id="RU003616"/>
    </source>
</evidence>
<keyword evidence="4" id="KW-0346">Stress response</keyword>
<dbReference type="PROSITE" id="PS01031">
    <property type="entry name" value="SHSP"/>
    <property type="match status" value="1"/>
</dbReference>
<dbReference type="InterPro" id="IPR008978">
    <property type="entry name" value="HSP20-like_chaperone"/>
</dbReference>
<accession>I4D4I5</accession>
<comment type="similarity">
    <text evidence="1 2">Belongs to the small heat shock protein (HSP20) family.</text>
</comment>
<dbReference type="InterPro" id="IPR031107">
    <property type="entry name" value="Small_HSP"/>
</dbReference>
<dbReference type="eggNOG" id="COG0071">
    <property type="taxonomic scope" value="Bacteria"/>
</dbReference>
<dbReference type="KEGG" id="dai:Desaci_1721"/>
<keyword evidence="5" id="KW-1185">Reference proteome</keyword>
<dbReference type="Gene3D" id="2.60.40.790">
    <property type="match status" value="1"/>
</dbReference>
<dbReference type="SUPFAM" id="SSF49764">
    <property type="entry name" value="HSP20-like chaperones"/>
    <property type="match status" value="1"/>
</dbReference>
<dbReference type="HOGENOM" id="CLU_046737_12_3_9"/>
<dbReference type="Proteomes" id="UP000002892">
    <property type="component" value="Chromosome"/>
</dbReference>
<name>I4D4I5_DESAJ</name>
<dbReference type="OrthoDB" id="9811615at2"/>
<proteinExistence type="inferred from homology"/>
<dbReference type="Pfam" id="PF00011">
    <property type="entry name" value="HSP20"/>
    <property type="match status" value="1"/>
</dbReference>
<feature type="domain" description="SHSP" evidence="3">
    <location>
        <begin position="29"/>
        <end position="142"/>
    </location>
</feature>
<organism evidence="4 5">
    <name type="scientific">Desulfosporosinus acidiphilus (strain DSM 22704 / JCM 16185 / SJ4)</name>
    <dbReference type="NCBI Taxonomy" id="646529"/>
    <lineage>
        <taxon>Bacteria</taxon>
        <taxon>Bacillati</taxon>
        <taxon>Bacillota</taxon>
        <taxon>Clostridia</taxon>
        <taxon>Eubacteriales</taxon>
        <taxon>Desulfitobacteriaceae</taxon>
        <taxon>Desulfosporosinus</taxon>
    </lineage>
</organism>
<sequence length="142" mass="16576">MALIPYEPFRLFDPLWHDMDRMLMRRGKEDVSEWLYRVDVDETPTKVIVTAEIPGIENKDDLNIQVDENVLTILGEVKRLQVDDDRSSRHSERYYGTFSRRITLPALVKTDGAHASYRNGVLELTFLKDQHPAARRIDVEFS</sequence>
<evidence type="ECO:0000313" key="4">
    <source>
        <dbReference type="EMBL" id="AFM40709.1"/>
    </source>
</evidence>
<dbReference type="InterPro" id="IPR002068">
    <property type="entry name" value="A-crystallin/Hsp20_dom"/>
</dbReference>
<dbReference type="PANTHER" id="PTHR11527">
    <property type="entry name" value="HEAT-SHOCK PROTEIN 20 FAMILY MEMBER"/>
    <property type="match status" value="1"/>
</dbReference>
<reference evidence="4 5" key="1">
    <citation type="journal article" date="2012" name="J. Bacteriol.">
        <title>Complete genome sequences of Desulfosporosinus orientis DSM765T, Desulfosporosinus youngiae DSM17734T, Desulfosporosinus meridiei DSM13257T, and Desulfosporosinus acidiphilus DSM22704T.</title>
        <authorList>
            <person name="Pester M."/>
            <person name="Brambilla E."/>
            <person name="Alazard D."/>
            <person name="Rattei T."/>
            <person name="Weinmaier T."/>
            <person name="Han J."/>
            <person name="Lucas S."/>
            <person name="Lapidus A."/>
            <person name="Cheng J.F."/>
            <person name="Goodwin L."/>
            <person name="Pitluck S."/>
            <person name="Peters L."/>
            <person name="Ovchinnikova G."/>
            <person name="Teshima H."/>
            <person name="Detter J.C."/>
            <person name="Han C.S."/>
            <person name="Tapia R."/>
            <person name="Land M.L."/>
            <person name="Hauser L."/>
            <person name="Kyrpides N.C."/>
            <person name="Ivanova N.N."/>
            <person name="Pagani I."/>
            <person name="Huntmann M."/>
            <person name="Wei C.L."/>
            <person name="Davenport K.W."/>
            <person name="Daligault H."/>
            <person name="Chain P.S."/>
            <person name="Chen A."/>
            <person name="Mavromatis K."/>
            <person name="Markowitz V."/>
            <person name="Szeto E."/>
            <person name="Mikhailova N."/>
            <person name="Pati A."/>
            <person name="Wagner M."/>
            <person name="Woyke T."/>
            <person name="Ollivier B."/>
            <person name="Klenk H.P."/>
            <person name="Spring S."/>
            <person name="Loy A."/>
        </authorList>
    </citation>
    <scope>NUCLEOTIDE SEQUENCE [LARGE SCALE GENOMIC DNA]</scope>
    <source>
        <strain evidence="5">DSM 22704 / JCM 16185 / SJ4</strain>
    </source>
</reference>
<dbReference type="EMBL" id="CP003639">
    <property type="protein sequence ID" value="AFM40709.1"/>
    <property type="molecule type" value="Genomic_DNA"/>
</dbReference>
<dbReference type="STRING" id="646529.Desaci_1721"/>
<dbReference type="CDD" id="cd06464">
    <property type="entry name" value="ACD_sHsps-like"/>
    <property type="match status" value="1"/>
</dbReference>
<gene>
    <name evidence="4" type="ordered locus">Desaci_1721</name>
</gene>
<evidence type="ECO:0000259" key="3">
    <source>
        <dbReference type="PROSITE" id="PS01031"/>
    </source>
</evidence>
<dbReference type="RefSeq" id="WP_014826715.1">
    <property type="nucleotide sequence ID" value="NC_018068.1"/>
</dbReference>
<dbReference type="AlphaFoldDB" id="I4D4I5"/>
<protein>
    <submittedName>
        <fullName evidence="4">Molecular chaperone (Small heat shock protein)</fullName>
    </submittedName>
</protein>
<evidence type="ECO:0000256" key="1">
    <source>
        <dbReference type="PROSITE-ProRule" id="PRU00285"/>
    </source>
</evidence>
<evidence type="ECO:0000313" key="5">
    <source>
        <dbReference type="Proteomes" id="UP000002892"/>
    </source>
</evidence>